<feature type="region of interest" description="Disordered" evidence="1">
    <location>
        <begin position="1"/>
        <end position="37"/>
    </location>
</feature>
<dbReference type="AlphaFoldDB" id="A0A8S3R5D6"/>
<dbReference type="EMBL" id="CAJPWZ010000738">
    <property type="protein sequence ID" value="CAG2200247.1"/>
    <property type="molecule type" value="Genomic_DNA"/>
</dbReference>
<feature type="region of interest" description="Disordered" evidence="1">
    <location>
        <begin position="139"/>
        <end position="164"/>
    </location>
</feature>
<feature type="compositionally biased region" description="Polar residues" evidence="1">
    <location>
        <begin position="184"/>
        <end position="197"/>
    </location>
</feature>
<dbReference type="Proteomes" id="UP000683360">
    <property type="component" value="Unassembled WGS sequence"/>
</dbReference>
<evidence type="ECO:0000313" key="2">
    <source>
        <dbReference type="EMBL" id="CAG2200247.1"/>
    </source>
</evidence>
<organism evidence="2 3">
    <name type="scientific">Mytilus edulis</name>
    <name type="common">Blue mussel</name>
    <dbReference type="NCBI Taxonomy" id="6550"/>
    <lineage>
        <taxon>Eukaryota</taxon>
        <taxon>Metazoa</taxon>
        <taxon>Spiralia</taxon>
        <taxon>Lophotrochozoa</taxon>
        <taxon>Mollusca</taxon>
        <taxon>Bivalvia</taxon>
        <taxon>Autobranchia</taxon>
        <taxon>Pteriomorphia</taxon>
        <taxon>Mytilida</taxon>
        <taxon>Mytiloidea</taxon>
        <taxon>Mytilidae</taxon>
        <taxon>Mytilinae</taxon>
        <taxon>Mytilus</taxon>
    </lineage>
</organism>
<feature type="compositionally biased region" description="Polar residues" evidence="1">
    <location>
        <begin position="25"/>
        <end position="37"/>
    </location>
</feature>
<feature type="region of interest" description="Disordered" evidence="1">
    <location>
        <begin position="180"/>
        <end position="211"/>
    </location>
</feature>
<evidence type="ECO:0000256" key="1">
    <source>
        <dbReference type="SAM" id="MobiDB-lite"/>
    </source>
</evidence>
<feature type="compositionally biased region" description="Gly residues" evidence="1">
    <location>
        <begin position="202"/>
        <end position="211"/>
    </location>
</feature>
<feature type="compositionally biased region" description="Polar residues" evidence="1">
    <location>
        <begin position="141"/>
        <end position="150"/>
    </location>
</feature>
<sequence length="211" mass="23713">MNTADRRNFNHSGINPRNVKDRNDLNMNSRDSWENNNELNRQNVDRAPFFNYHSPNSVRASFDVLNKFVKSKLQTGREKFIIPEMSILDVNMYLKKLDKSKATGLDDVGPNILSMCSDVIAPALTYLFNLSIKCGKFPSTRKPTVSSTKVTPDPEGKQIEADLHQNRSVPKILLSSHYPELEPATNNDDQINHSGRLQGQPPGSGGLWTTT</sequence>
<protein>
    <submittedName>
        <fullName evidence="2">Uncharacterized protein</fullName>
    </submittedName>
</protein>
<feature type="compositionally biased region" description="Basic and acidic residues" evidence="1">
    <location>
        <begin position="152"/>
        <end position="164"/>
    </location>
</feature>
<gene>
    <name evidence="2" type="ORF">MEDL_14909</name>
</gene>
<name>A0A8S3R5D6_MYTED</name>
<dbReference type="OrthoDB" id="6155261at2759"/>
<keyword evidence="3" id="KW-1185">Reference proteome</keyword>
<comment type="caution">
    <text evidence="2">The sequence shown here is derived from an EMBL/GenBank/DDBJ whole genome shotgun (WGS) entry which is preliminary data.</text>
</comment>
<reference evidence="2" key="1">
    <citation type="submission" date="2021-03" db="EMBL/GenBank/DDBJ databases">
        <authorList>
            <person name="Bekaert M."/>
        </authorList>
    </citation>
    <scope>NUCLEOTIDE SEQUENCE</scope>
</reference>
<proteinExistence type="predicted"/>
<accession>A0A8S3R5D6</accession>
<evidence type="ECO:0000313" key="3">
    <source>
        <dbReference type="Proteomes" id="UP000683360"/>
    </source>
</evidence>